<evidence type="ECO:0000256" key="1">
    <source>
        <dbReference type="SAM" id="MobiDB-lite"/>
    </source>
</evidence>
<feature type="compositionally biased region" description="Low complexity" evidence="1">
    <location>
        <begin position="99"/>
        <end position="111"/>
    </location>
</feature>
<evidence type="ECO:0000313" key="3">
    <source>
        <dbReference type="EMBL" id="WWC92035.1"/>
    </source>
</evidence>
<protein>
    <submittedName>
        <fullName evidence="3">Uncharacterized protein</fullName>
    </submittedName>
</protein>
<accession>A0AAX4K339</accession>
<sequence>MIIPPDPEKDPRLFDPSASTSSLVQPSEFDDTTSRWDGESLPPYERRRSSRGSIISCINDEDDIFADHHASASTSSLSTPVRHVRQPPPLIIHNLPNQSQLRSSPISSSDSLTPTASRPSLVLPHFNPNPSSTLVDPTSSTSKLWENSSSTTSNRSRGKKRICGCLPIPPSTFQRWWKKWKRWIQAIIVLALIAIGLAIGLLVGMNKNNHKPSPATAPWQRPWMDQDTDGKRVAQWAGNGSYNLTYTDSRDGPSDLEGKFTTECNNFSPFNATTSPFSNLFTPFPHSTVSLASFSLPFSFSGKPSSDIFINAKGLGSSGTLNFLGSDGPEAIITAGEEGKILIDVIIKYSGCQDLSTMMKVCKMTRGTDGLGIGIYSPRETDGKMTNPFKLDPSAVPTSLIVIRLPPSLYGPNTPPLDLPSFSLSADNMVVNFGNLNNVVSFDSLNLDTMRGGVDVTNAQAKRASIVAYDGHVKGTWNVTETLIVNVTEGSITSDVILSDPMSSYDDAPTLPSISDYTVGRRTPTPSPSPDDDTSTDDSDSDVEQAVHALFNSTTPGPDNNSTRSTIVTNLFTTSGYVNLRYLHQPSTIDLSAIIGTQQGNMNIKFHPSYVGPFITRTHWGQINLPSPGASMNLDPKAQSRIRQLLIEPIQIKENTTFSVLGYTQDKLQHSTDTISGYVYWANMNKTTLKPIERTLKDVQDDSEHDNDNQVMILGNWGNVDITFDGQ</sequence>
<keyword evidence="4" id="KW-1185">Reference proteome</keyword>
<gene>
    <name evidence="3" type="ORF">L201_006989</name>
</gene>
<keyword evidence="2" id="KW-0812">Transmembrane</keyword>
<dbReference type="RefSeq" id="XP_066078797.1">
    <property type="nucleotide sequence ID" value="XM_066222700.1"/>
</dbReference>
<feature type="compositionally biased region" description="Polar residues" evidence="1">
    <location>
        <begin position="128"/>
        <end position="146"/>
    </location>
</feature>
<feature type="region of interest" description="Disordered" evidence="1">
    <location>
        <begin position="1"/>
        <end position="49"/>
    </location>
</feature>
<dbReference type="GeneID" id="91097658"/>
<keyword evidence="2" id="KW-1133">Transmembrane helix</keyword>
<evidence type="ECO:0000313" key="4">
    <source>
        <dbReference type="Proteomes" id="UP001355207"/>
    </source>
</evidence>
<proteinExistence type="predicted"/>
<feature type="region of interest" description="Disordered" evidence="1">
    <location>
        <begin position="509"/>
        <end position="542"/>
    </location>
</feature>
<feature type="region of interest" description="Disordered" evidence="1">
    <location>
        <begin position="71"/>
        <end position="159"/>
    </location>
</feature>
<evidence type="ECO:0000256" key="2">
    <source>
        <dbReference type="SAM" id="Phobius"/>
    </source>
</evidence>
<dbReference type="AlphaFoldDB" id="A0AAX4K339"/>
<dbReference type="EMBL" id="CP144106">
    <property type="protein sequence ID" value="WWC92035.1"/>
    <property type="molecule type" value="Genomic_DNA"/>
</dbReference>
<dbReference type="Proteomes" id="UP001355207">
    <property type="component" value="Chromosome 9"/>
</dbReference>
<name>A0AAX4K339_9TREE</name>
<reference evidence="3 4" key="1">
    <citation type="submission" date="2024-01" db="EMBL/GenBank/DDBJ databases">
        <title>Comparative genomics of Cryptococcus and Kwoniella reveals pathogenesis evolution and contrasting modes of karyotype evolution via chromosome fusion or intercentromeric recombination.</title>
        <authorList>
            <person name="Coelho M.A."/>
            <person name="David-Palma M."/>
            <person name="Shea T."/>
            <person name="Bowers K."/>
            <person name="McGinley-Smith S."/>
            <person name="Mohammad A.W."/>
            <person name="Gnirke A."/>
            <person name="Yurkov A.M."/>
            <person name="Nowrousian M."/>
            <person name="Sun S."/>
            <person name="Cuomo C.A."/>
            <person name="Heitman J."/>
        </authorList>
    </citation>
    <scope>NUCLEOTIDE SEQUENCE [LARGE SCALE GENOMIC DNA]</scope>
    <source>
        <strain evidence="3 4">CBS 6074</strain>
    </source>
</reference>
<feature type="compositionally biased region" description="Basic and acidic residues" evidence="1">
    <location>
        <begin position="1"/>
        <end position="13"/>
    </location>
</feature>
<organism evidence="3 4">
    <name type="scientific">Kwoniella dendrophila CBS 6074</name>
    <dbReference type="NCBI Taxonomy" id="1295534"/>
    <lineage>
        <taxon>Eukaryota</taxon>
        <taxon>Fungi</taxon>
        <taxon>Dikarya</taxon>
        <taxon>Basidiomycota</taxon>
        <taxon>Agaricomycotina</taxon>
        <taxon>Tremellomycetes</taxon>
        <taxon>Tremellales</taxon>
        <taxon>Cryptococcaceae</taxon>
        <taxon>Kwoniella</taxon>
    </lineage>
</organism>
<feature type="transmembrane region" description="Helical" evidence="2">
    <location>
        <begin position="183"/>
        <end position="205"/>
    </location>
</feature>
<feature type="compositionally biased region" description="Acidic residues" evidence="1">
    <location>
        <begin position="530"/>
        <end position="542"/>
    </location>
</feature>
<keyword evidence="2" id="KW-0472">Membrane</keyword>